<dbReference type="AlphaFoldDB" id="A0A316D2Y8"/>
<evidence type="ECO:0000313" key="4">
    <source>
        <dbReference type="Proteomes" id="UP000245634"/>
    </source>
</evidence>
<dbReference type="RefSeq" id="WP_109691160.1">
    <property type="nucleotide sequence ID" value="NZ_QGGL01000024.1"/>
</dbReference>
<dbReference type="Pfam" id="PF01520">
    <property type="entry name" value="Amidase_3"/>
    <property type="match status" value="1"/>
</dbReference>
<protein>
    <submittedName>
        <fullName evidence="3">N-acetylmuramoyl-L-alanine amidase</fullName>
    </submittedName>
</protein>
<dbReference type="SMART" id="SM00646">
    <property type="entry name" value="Ami_3"/>
    <property type="match status" value="1"/>
</dbReference>
<sequence length="286" mass="30291">MQKIICIDPGHGGPDPGAVGAHLRESDINLRVSLLLRDALVRSGVRVLMTRETDVLPLKSGTIGEDLAYRARLANTAGADLYVSWHYDSSGNPSTDGVSVWVHPSQKGKRTEQWAVAISTSIATAASQKDRGVNFGDFQVLRDTAMDAVLIEGGFISCRAEEARMADRAFLLQQAEGAAAALCGILGTAYVPPSSGAPTCDKQAAEDVIALYSQLAKRATPAMVVAANFAANAVRRAAGIPITTDLGKPTAEAADRMEAFTQAVWHMSTPQVQECHHIAADALRAL</sequence>
<dbReference type="InterPro" id="IPR050695">
    <property type="entry name" value="N-acetylmuramoyl_amidase_3"/>
</dbReference>
<organism evidence="3 4">
    <name type="scientific">Tumebacillus permanentifrigoris</name>
    <dbReference type="NCBI Taxonomy" id="378543"/>
    <lineage>
        <taxon>Bacteria</taxon>
        <taxon>Bacillati</taxon>
        <taxon>Bacillota</taxon>
        <taxon>Bacilli</taxon>
        <taxon>Bacillales</taxon>
        <taxon>Alicyclobacillaceae</taxon>
        <taxon>Tumebacillus</taxon>
    </lineage>
</organism>
<dbReference type="InterPro" id="IPR002508">
    <property type="entry name" value="MurNAc-LAA_cat"/>
</dbReference>
<dbReference type="GO" id="GO:0030288">
    <property type="term" value="C:outer membrane-bounded periplasmic space"/>
    <property type="evidence" value="ECO:0007669"/>
    <property type="project" value="TreeGrafter"/>
</dbReference>
<dbReference type="PANTHER" id="PTHR30404">
    <property type="entry name" value="N-ACETYLMURAMOYL-L-ALANINE AMIDASE"/>
    <property type="match status" value="1"/>
</dbReference>
<keyword evidence="1" id="KW-0378">Hydrolase</keyword>
<feature type="domain" description="MurNAc-LAA" evidence="2">
    <location>
        <begin position="71"/>
        <end position="183"/>
    </location>
</feature>
<dbReference type="PANTHER" id="PTHR30404:SF0">
    <property type="entry name" value="N-ACETYLMURAMOYL-L-ALANINE AMIDASE AMIC"/>
    <property type="match status" value="1"/>
</dbReference>
<gene>
    <name evidence="3" type="ORF">C7459_12440</name>
</gene>
<dbReference type="Proteomes" id="UP000245634">
    <property type="component" value="Unassembled WGS sequence"/>
</dbReference>
<dbReference type="OrthoDB" id="9763643at2"/>
<dbReference type="GO" id="GO:0009253">
    <property type="term" value="P:peptidoglycan catabolic process"/>
    <property type="evidence" value="ECO:0007669"/>
    <property type="project" value="InterPro"/>
</dbReference>
<dbReference type="CDD" id="cd02696">
    <property type="entry name" value="MurNAc-LAA"/>
    <property type="match status" value="1"/>
</dbReference>
<evidence type="ECO:0000313" key="3">
    <source>
        <dbReference type="EMBL" id="PWK05291.1"/>
    </source>
</evidence>
<keyword evidence="4" id="KW-1185">Reference proteome</keyword>
<dbReference type="SUPFAM" id="SSF53187">
    <property type="entry name" value="Zn-dependent exopeptidases"/>
    <property type="match status" value="1"/>
</dbReference>
<reference evidence="3 4" key="1">
    <citation type="submission" date="2018-05" db="EMBL/GenBank/DDBJ databases">
        <title>Genomic Encyclopedia of Type Strains, Phase IV (KMG-IV): sequencing the most valuable type-strain genomes for metagenomic binning, comparative biology and taxonomic classification.</title>
        <authorList>
            <person name="Goeker M."/>
        </authorList>
    </citation>
    <scope>NUCLEOTIDE SEQUENCE [LARGE SCALE GENOMIC DNA]</scope>
    <source>
        <strain evidence="3 4">DSM 18773</strain>
    </source>
</reference>
<evidence type="ECO:0000259" key="2">
    <source>
        <dbReference type="SMART" id="SM00646"/>
    </source>
</evidence>
<dbReference type="Gene3D" id="3.40.630.40">
    <property type="entry name" value="Zn-dependent exopeptidases"/>
    <property type="match status" value="1"/>
</dbReference>
<evidence type="ECO:0000256" key="1">
    <source>
        <dbReference type="ARBA" id="ARBA00022801"/>
    </source>
</evidence>
<name>A0A316D2Y8_9BACL</name>
<proteinExistence type="predicted"/>
<comment type="caution">
    <text evidence="3">The sequence shown here is derived from an EMBL/GenBank/DDBJ whole genome shotgun (WGS) entry which is preliminary data.</text>
</comment>
<dbReference type="GO" id="GO:0008745">
    <property type="term" value="F:N-acetylmuramoyl-L-alanine amidase activity"/>
    <property type="evidence" value="ECO:0007669"/>
    <property type="project" value="InterPro"/>
</dbReference>
<accession>A0A316D2Y8</accession>
<dbReference type="EMBL" id="QGGL01000024">
    <property type="protein sequence ID" value="PWK05291.1"/>
    <property type="molecule type" value="Genomic_DNA"/>
</dbReference>